<dbReference type="EMBL" id="FOUY01000024">
    <property type="protein sequence ID" value="SFN91505.1"/>
    <property type="molecule type" value="Genomic_DNA"/>
</dbReference>
<dbReference type="RefSeq" id="WP_143105472.1">
    <property type="nucleotide sequence ID" value="NZ_FOUY01000024.1"/>
</dbReference>
<keyword evidence="2" id="KW-1185">Reference proteome</keyword>
<organism evidence="1 2">
    <name type="scientific">Pseudonocardia ammonioxydans</name>
    <dbReference type="NCBI Taxonomy" id="260086"/>
    <lineage>
        <taxon>Bacteria</taxon>
        <taxon>Bacillati</taxon>
        <taxon>Actinomycetota</taxon>
        <taxon>Actinomycetes</taxon>
        <taxon>Pseudonocardiales</taxon>
        <taxon>Pseudonocardiaceae</taxon>
        <taxon>Pseudonocardia</taxon>
    </lineage>
</organism>
<dbReference type="STRING" id="260086.SAMN05216207_102460"/>
<reference evidence="1 2" key="1">
    <citation type="submission" date="2016-10" db="EMBL/GenBank/DDBJ databases">
        <authorList>
            <person name="de Groot N.N."/>
        </authorList>
    </citation>
    <scope>NUCLEOTIDE SEQUENCE [LARGE SCALE GENOMIC DNA]</scope>
    <source>
        <strain evidence="1 2">CGMCC 4.1877</strain>
    </source>
</reference>
<dbReference type="AlphaFoldDB" id="A0A1I5CWX2"/>
<evidence type="ECO:0000313" key="1">
    <source>
        <dbReference type="EMBL" id="SFN91505.1"/>
    </source>
</evidence>
<dbReference type="OrthoDB" id="3578971at2"/>
<proteinExistence type="predicted"/>
<name>A0A1I5CWX2_PSUAM</name>
<sequence length="149" mass="15554">MHAAGPPSPSPSGPFRPGAVLPSAILLWDAAEVADPPAAPCCLRTTAAGDRVVVYRTGPGGGVEALADVLADARPRADGGWWAPLRVHRLTVPVLRQELLADEVLAPVFRHLRGRRRLPVDPARRLRDLIGGGDACAPGTPGTRRSGTG</sequence>
<protein>
    <submittedName>
        <fullName evidence="1">Uncharacterized protein</fullName>
    </submittedName>
</protein>
<accession>A0A1I5CWX2</accession>
<gene>
    <name evidence="1" type="ORF">SAMN05216207_102460</name>
</gene>
<dbReference type="Proteomes" id="UP000199614">
    <property type="component" value="Unassembled WGS sequence"/>
</dbReference>
<evidence type="ECO:0000313" key="2">
    <source>
        <dbReference type="Proteomes" id="UP000199614"/>
    </source>
</evidence>